<feature type="domain" description="Aldehyde dehydrogenase" evidence="3">
    <location>
        <begin position="18"/>
        <end position="470"/>
    </location>
</feature>
<gene>
    <name evidence="4" type="ORF">UFOPK1951_00786</name>
</gene>
<dbReference type="PANTHER" id="PTHR11699">
    <property type="entry name" value="ALDEHYDE DEHYDROGENASE-RELATED"/>
    <property type="match status" value="1"/>
</dbReference>
<dbReference type="FunFam" id="3.40.309.10:FF:000009">
    <property type="entry name" value="Aldehyde dehydrogenase A"/>
    <property type="match status" value="1"/>
</dbReference>
<evidence type="ECO:0000256" key="2">
    <source>
        <dbReference type="ARBA" id="ARBA00023002"/>
    </source>
</evidence>
<dbReference type="Gene3D" id="3.40.605.10">
    <property type="entry name" value="Aldehyde Dehydrogenase, Chain A, domain 1"/>
    <property type="match status" value="1"/>
</dbReference>
<dbReference type="AlphaFoldDB" id="A0A6J6IYL1"/>
<dbReference type="Pfam" id="PF00171">
    <property type="entry name" value="Aldedh"/>
    <property type="match status" value="1"/>
</dbReference>
<evidence type="ECO:0000259" key="3">
    <source>
        <dbReference type="Pfam" id="PF00171"/>
    </source>
</evidence>
<organism evidence="4">
    <name type="scientific">freshwater metagenome</name>
    <dbReference type="NCBI Taxonomy" id="449393"/>
    <lineage>
        <taxon>unclassified sequences</taxon>
        <taxon>metagenomes</taxon>
        <taxon>ecological metagenomes</taxon>
    </lineage>
</organism>
<dbReference type="InterPro" id="IPR015590">
    <property type="entry name" value="Aldehyde_DH_dom"/>
</dbReference>
<comment type="similarity">
    <text evidence="1">Belongs to the aldehyde dehydrogenase family.</text>
</comment>
<dbReference type="FunFam" id="3.40.605.10:FF:000007">
    <property type="entry name" value="NAD/NADP-dependent betaine aldehyde dehydrogenase"/>
    <property type="match status" value="1"/>
</dbReference>
<keyword evidence="2" id="KW-0560">Oxidoreductase</keyword>
<accession>A0A6J6IYL1</accession>
<dbReference type="Gene3D" id="3.40.309.10">
    <property type="entry name" value="Aldehyde Dehydrogenase, Chain A, domain 2"/>
    <property type="match status" value="1"/>
</dbReference>
<dbReference type="InterPro" id="IPR016161">
    <property type="entry name" value="Ald_DH/histidinol_DH"/>
</dbReference>
<name>A0A6J6IYL1_9ZZZZ</name>
<dbReference type="GO" id="GO:0016620">
    <property type="term" value="F:oxidoreductase activity, acting on the aldehyde or oxo group of donors, NAD or NADP as acceptor"/>
    <property type="evidence" value="ECO:0007669"/>
    <property type="project" value="InterPro"/>
</dbReference>
<evidence type="ECO:0000313" key="4">
    <source>
        <dbReference type="EMBL" id="CAB4629817.1"/>
    </source>
</evidence>
<dbReference type="NCBIfam" id="NF010000">
    <property type="entry name" value="PRK13473.1"/>
    <property type="match status" value="1"/>
</dbReference>
<proteinExistence type="inferred from homology"/>
<dbReference type="InterPro" id="IPR016162">
    <property type="entry name" value="Ald_DH_N"/>
</dbReference>
<dbReference type="InterPro" id="IPR029510">
    <property type="entry name" value="Ald_DH_CS_GLU"/>
</dbReference>
<dbReference type="PROSITE" id="PS00687">
    <property type="entry name" value="ALDEHYDE_DEHYDR_GLU"/>
    <property type="match status" value="1"/>
</dbReference>
<evidence type="ECO:0000256" key="1">
    <source>
        <dbReference type="ARBA" id="ARBA00009986"/>
    </source>
</evidence>
<dbReference type="InterPro" id="IPR016163">
    <property type="entry name" value="Ald_DH_C"/>
</dbReference>
<sequence length="486" mass="51207">MTMHSAYINGEYVTGKGVPITLVNPAKPSDTFQYAAATTADLENAITGAIAAFKVWSQLTPSVRSAALLKFADAIAADFAKLTELEVRESGKPVAVFRDGELPFAVDNLKYFAAAARSLDGTGAGVLSEGYTSMMVKRPIGIVGSIAPWNFPLIMAIWKFGPALAAGNAVILKPAPSTPSTALRMAELAVQSGLPKGLLNVLSGDDDLGKALVAHKDIAMISVTGATTTGQAIMAEAAKTTKRLHLELGGKAPAIVFEDADIKAMAHALAMGSTYNTGQDCTAATRIYVHTSQFDAAVKELTSVMSSIKYGDPQESTSDIGPLISAEHRTRVHGFVENAKAAGATIHTGGFIPEAEGFYYPPTLITNAKQNSEAVQKEIFGPVVVVLPFNTEDEAVALANDCAYGLASSVWTTDVARAMRVTHQLEVGVTWINDHLPIASEAPHGGVKGSGFGKDMSAESVAEYSVTRHIMIKHAQTQAKDSFRPA</sequence>
<dbReference type="SUPFAM" id="SSF53720">
    <property type="entry name" value="ALDH-like"/>
    <property type="match status" value="1"/>
</dbReference>
<reference evidence="4" key="1">
    <citation type="submission" date="2020-05" db="EMBL/GenBank/DDBJ databases">
        <authorList>
            <person name="Chiriac C."/>
            <person name="Salcher M."/>
            <person name="Ghai R."/>
            <person name="Kavagutti S V."/>
        </authorList>
    </citation>
    <scope>NUCLEOTIDE SEQUENCE</scope>
</reference>
<protein>
    <submittedName>
        <fullName evidence="4">Unannotated protein</fullName>
    </submittedName>
</protein>
<dbReference type="EMBL" id="CAEZVH010000098">
    <property type="protein sequence ID" value="CAB4629817.1"/>
    <property type="molecule type" value="Genomic_DNA"/>
</dbReference>